<dbReference type="Pfam" id="PF13193">
    <property type="entry name" value="AMP-binding_C"/>
    <property type="match status" value="1"/>
</dbReference>
<evidence type="ECO:0000313" key="4">
    <source>
        <dbReference type="Proteomes" id="UP000245768"/>
    </source>
</evidence>
<dbReference type="RefSeq" id="XP_025376246.1">
    <property type="nucleotide sequence ID" value="XM_025521994.1"/>
</dbReference>
<dbReference type="GO" id="GO:0031956">
    <property type="term" value="F:medium-chain fatty acid-CoA ligase activity"/>
    <property type="evidence" value="ECO:0007669"/>
    <property type="project" value="TreeGrafter"/>
</dbReference>
<dbReference type="InterPro" id="IPR020845">
    <property type="entry name" value="AMP-binding_CS"/>
</dbReference>
<dbReference type="GeneID" id="37043910"/>
<reference evidence="3 4" key="1">
    <citation type="journal article" date="2018" name="Mol. Biol. Evol.">
        <title>Broad Genomic Sampling Reveals a Smut Pathogenic Ancestry of the Fungal Clade Ustilaginomycotina.</title>
        <authorList>
            <person name="Kijpornyongpan T."/>
            <person name="Mondo S.J."/>
            <person name="Barry K."/>
            <person name="Sandor L."/>
            <person name="Lee J."/>
            <person name="Lipzen A."/>
            <person name="Pangilinan J."/>
            <person name="LaButti K."/>
            <person name="Hainaut M."/>
            <person name="Henrissat B."/>
            <person name="Grigoriev I.V."/>
            <person name="Spatafora J.W."/>
            <person name="Aime M.C."/>
        </authorList>
    </citation>
    <scope>NUCLEOTIDE SEQUENCE [LARGE SCALE GENOMIC DNA]</scope>
    <source>
        <strain evidence="3 4">MCA 4198</strain>
    </source>
</reference>
<gene>
    <name evidence="3" type="ORF">FA10DRAFT_267648</name>
</gene>
<dbReference type="GO" id="GO:0006631">
    <property type="term" value="P:fatty acid metabolic process"/>
    <property type="evidence" value="ECO:0007669"/>
    <property type="project" value="TreeGrafter"/>
</dbReference>
<dbReference type="PANTHER" id="PTHR43201">
    <property type="entry name" value="ACYL-COA SYNTHETASE"/>
    <property type="match status" value="1"/>
</dbReference>
<organism evidence="3 4">
    <name type="scientific">Acaromyces ingoldii</name>
    <dbReference type="NCBI Taxonomy" id="215250"/>
    <lineage>
        <taxon>Eukaryota</taxon>
        <taxon>Fungi</taxon>
        <taxon>Dikarya</taxon>
        <taxon>Basidiomycota</taxon>
        <taxon>Ustilaginomycotina</taxon>
        <taxon>Exobasidiomycetes</taxon>
        <taxon>Exobasidiales</taxon>
        <taxon>Cryptobasidiaceae</taxon>
        <taxon>Acaromyces</taxon>
    </lineage>
</organism>
<dbReference type="STRING" id="215250.A0A316YK93"/>
<dbReference type="InterPro" id="IPR042099">
    <property type="entry name" value="ANL_N_sf"/>
</dbReference>
<dbReference type="InterPro" id="IPR045851">
    <property type="entry name" value="AMP-bd_C_sf"/>
</dbReference>
<dbReference type="InterPro" id="IPR025110">
    <property type="entry name" value="AMP-bd_C"/>
</dbReference>
<dbReference type="Pfam" id="PF00501">
    <property type="entry name" value="AMP-binding"/>
    <property type="match status" value="1"/>
</dbReference>
<protein>
    <submittedName>
        <fullName evidence="3">Acetyl-CoA synthetase-like protein</fullName>
    </submittedName>
</protein>
<dbReference type="InParanoid" id="A0A316YK93"/>
<sequence length="647" mass="70217">MIRLRRVVAVGAGPARFAALGRRRWLHGEPVTRNAAGRLLARVSGPTSTALSDETLPQFWSRLVGEHGDRRALIVKHEPGARGEGDGCLRWTFAQMDEHVQRLARGLKEELGVKRGDRVAVLMMNSSAMASLQVATAFAGAILVTLNPSYTSKELLRSLRHVEATHLFVVPSLRSSDYLANLVEIFPSLLGGSESANQQQMHDEACPSLRRIVLVDNLTDRPRGWESESVLAVQGKGFQHALQRLNGHAVDYRDVVSKSGSSAPETDHIGKDDVINLQLTSGTTGTPKAVALTSHNLVNNGIALGRLMHLTPTDLLANIPPLFHCFGLTLGNLAAWSCGAGLLYPSEGFHALRALRAASEEGATAIHGVPAHFIAELDLLRRIRTAQKHADDDELTKLGVARSEQFHFQLRTGFTSGSTVPIELMHSIMDLLGAKEQTVVYGMTETSPVSFGVDRRAPVQRRCETVGKVIDHVHAKIVSPEGETLPVGRVGELWTAGYIVMKGYWNDEQKTAEALEKDTDGLVWMKTGDLAVMDEEGYVEIRGRVKDVIIRGGENLHPPVIENCLDELDGVNTSAAVAVPDAKMGEVVGCFVDTSSARGDLTPQAIRRHVKEHLSGQSAPEWVWFLGSDGVPGNMPTTASGKVQKVQ</sequence>
<dbReference type="Proteomes" id="UP000245768">
    <property type="component" value="Unassembled WGS sequence"/>
</dbReference>
<dbReference type="Gene3D" id="3.30.300.30">
    <property type="match status" value="1"/>
</dbReference>
<proteinExistence type="predicted"/>
<dbReference type="EMBL" id="KZ819637">
    <property type="protein sequence ID" value="PWN89048.1"/>
    <property type="molecule type" value="Genomic_DNA"/>
</dbReference>
<dbReference type="Gene3D" id="3.40.50.12780">
    <property type="entry name" value="N-terminal domain of ligase-like"/>
    <property type="match status" value="1"/>
</dbReference>
<dbReference type="PANTHER" id="PTHR43201:SF30">
    <property type="entry name" value="AMP-DEPENDENT SYNTHETASE_LIGASE DOMAIN-CONTAINING PROTEIN"/>
    <property type="match status" value="1"/>
</dbReference>
<dbReference type="SUPFAM" id="SSF56801">
    <property type="entry name" value="Acetyl-CoA synthetase-like"/>
    <property type="match status" value="1"/>
</dbReference>
<keyword evidence="4" id="KW-1185">Reference proteome</keyword>
<evidence type="ECO:0000259" key="2">
    <source>
        <dbReference type="Pfam" id="PF13193"/>
    </source>
</evidence>
<dbReference type="OrthoDB" id="10253115at2759"/>
<evidence type="ECO:0000313" key="3">
    <source>
        <dbReference type="EMBL" id="PWN89048.1"/>
    </source>
</evidence>
<dbReference type="PROSITE" id="PS00455">
    <property type="entry name" value="AMP_BINDING"/>
    <property type="match status" value="1"/>
</dbReference>
<evidence type="ECO:0000259" key="1">
    <source>
        <dbReference type="Pfam" id="PF00501"/>
    </source>
</evidence>
<name>A0A316YK93_9BASI</name>
<dbReference type="AlphaFoldDB" id="A0A316YK93"/>
<accession>A0A316YK93</accession>
<feature type="domain" description="AMP-dependent synthetase/ligase" evidence="1">
    <location>
        <begin position="66"/>
        <end position="505"/>
    </location>
</feature>
<dbReference type="InterPro" id="IPR000873">
    <property type="entry name" value="AMP-dep_synth/lig_dom"/>
</dbReference>
<feature type="domain" description="AMP-binding enzyme C-terminal" evidence="2">
    <location>
        <begin position="561"/>
        <end position="642"/>
    </location>
</feature>